<sequence>MVRVSNNLIGILNFVTFLLSIPILGAGIWLANRASSDCEKFLEKPVIALGVFLMVVSLAGLIGACFRVSWLLWLYLLVMFLLIVLLFCFTIFAFVVTNKGAGEVLSGKGYKDYKLGDYSNWLQKRVNNNNNWRKIKSCLMDSHVCKSLNDTTSEPMEEFYARHLSSIQSGCCKPPTACNFQYVSPTVWTKTNTTSLLSDCNNWDNPTGSLCFNCDSCKAGVLDNLKKDWKKVAVVNIIFLIFLIIVYSVGCCAFRNNREDNAYPRWKGYP</sequence>
<dbReference type="GO" id="GO:0009506">
    <property type="term" value="C:plasmodesma"/>
    <property type="evidence" value="ECO:0000318"/>
    <property type="project" value="GO_Central"/>
</dbReference>
<dbReference type="FunCoup" id="A0A1U8AKY3">
    <property type="interactions" value="411"/>
</dbReference>
<evidence type="ECO:0000256" key="2">
    <source>
        <dbReference type="ARBA" id="ARBA00006840"/>
    </source>
</evidence>
<dbReference type="InterPro" id="IPR018503">
    <property type="entry name" value="Tetraspanin_CS"/>
</dbReference>
<evidence type="ECO:0000256" key="6">
    <source>
        <dbReference type="SAM" id="Phobius"/>
    </source>
</evidence>
<dbReference type="InterPro" id="IPR018499">
    <property type="entry name" value="Tetraspanin/Peripherin"/>
</dbReference>
<reference evidence="8" key="1">
    <citation type="submission" date="2025-08" db="UniProtKB">
        <authorList>
            <consortium name="RefSeq"/>
        </authorList>
    </citation>
    <scope>IDENTIFICATION</scope>
</reference>
<dbReference type="InterPro" id="IPR044991">
    <property type="entry name" value="TET_plant"/>
</dbReference>
<dbReference type="Proteomes" id="UP000189703">
    <property type="component" value="Unplaced"/>
</dbReference>
<organism evidence="7 8">
    <name type="scientific">Nelumbo nucifera</name>
    <name type="common">Sacred lotus</name>
    <dbReference type="NCBI Taxonomy" id="4432"/>
    <lineage>
        <taxon>Eukaryota</taxon>
        <taxon>Viridiplantae</taxon>
        <taxon>Streptophyta</taxon>
        <taxon>Embryophyta</taxon>
        <taxon>Tracheophyta</taxon>
        <taxon>Spermatophyta</taxon>
        <taxon>Magnoliopsida</taxon>
        <taxon>Proteales</taxon>
        <taxon>Nelumbonaceae</taxon>
        <taxon>Nelumbo</taxon>
    </lineage>
</organism>
<dbReference type="PANTHER" id="PTHR32191">
    <property type="entry name" value="TETRASPANIN-8-RELATED"/>
    <property type="match status" value="1"/>
</dbReference>
<evidence type="ECO:0000256" key="1">
    <source>
        <dbReference type="ARBA" id="ARBA00004141"/>
    </source>
</evidence>
<comment type="subcellular location">
    <subcellularLocation>
        <location evidence="1">Membrane</location>
        <topology evidence="1">Multi-pass membrane protein</topology>
    </subcellularLocation>
</comment>
<evidence type="ECO:0000256" key="5">
    <source>
        <dbReference type="ARBA" id="ARBA00023136"/>
    </source>
</evidence>
<dbReference type="GO" id="GO:0009734">
    <property type="term" value="P:auxin-activated signaling pathway"/>
    <property type="evidence" value="ECO:0007669"/>
    <property type="project" value="InterPro"/>
</dbReference>
<dbReference type="Pfam" id="PF00335">
    <property type="entry name" value="Tetraspanin"/>
    <property type="match status" value="1"/>
</dbReference>
<protein>
    <submittedName>
        <fullName evidence="8">Tetraspanin-8-like</fullName>
    </submittedName>
</protein>
<evidence type="ECO:0000313" key="8">
    <source>
        <dbReference type="RefSeq" id="XP_010268396.1"/>
    </source>
</evidence>
<dbReference type="OMA" id="RRDNAYH"/>
<dbReference type="PROSITE" id="PS00421">
    <property type="entry name" value="TM4_1"/>
    <property type="match status" value="1"/>
</dbReference>
<dbReference type="GeneID" id="104605360"/>
<evidence type="ECO:0000256" key="4">
    <source>
        <dbReference type="ARBA" id="ARBA00022989"/>
    </source>
</evidence>
<accession>A0A1U8AKY3</accession>
<dbReference type="AlphaFoldDB" id="A0A1U8AKY3"/>
<keyword evidence="4 6" id="KW-1133">Transmembrane helix</keyword>
<dbReference type="RefSeq" id="XP_010268396.1">
    <property type="nucleotide sequence ID" value="XM_010270094.1"/>
</dbReference>
<keyword evidence="5 6" id="KW-0472">Membrane</keyword>
<dbReference type="PRINTS" id="PR00259">
    <property type="entry name" value="TMFOUR"/>
</dbReference>
<dbReference type="eggNOG" id="ENOG502QQQH">
    <property type="taxonomic scope" value="Eukaryota"/>
</dbReference>
<comment type="similarity">
    <text evidence="2">Belongs to the tetraspanin (TM4SF) family.</text>
</comment>
<feature type="transmembrane region" description="Helical" evidence="6">
    <location>
        <begin position="46"/>
        <end position="66"/>
    </location>
</feature>
<feature type="transmembrane region" description="Helical" evidence="6">
    <location>
        <begin position="72"/>
        <end position="96"/>
    </location>
</feature>
<name>A0A1U8AKY3_NELNU</name>
<proteinExistence type="inferred from homology"/>
<keyword evidence="7" id="KW-1185">Reference proteome</keyword>
<dbReference type="KEGG" id="nnu:104605360"/>
<evidence type="ECO:0000256" key="3">
    <source>
        <dbReference type="ARBA" id="ARBA00022692"/>
    </source>
</evidence>
<feature type="transmembrane region" description="Helical" evidence="6">
    <location>
        <begin position="232"/>
        <end position="250"/>
    </location>
</feature>
<dbReference type="InParanoid" id="A0A1U8AKY3"/>
<dbReference type="OrthoDB" id="1892640at2759"/>
<dbReference type="GO" id="GO:0005886">
    <property type="term" value="C:plasma membrane"/>
    <property type="evidence" value="ECO:0000318"/>
    <property type="project" value="GO_Central"/>
</dbReference>
<feature type="transmembrane region" description="Helical" evidence="6">
    <location>
        <begin position="12"/>
        <end position="34"/>
    </location>
</feature>
<gene>
    <name evidence="8" type="primary">LOC104605360</name>
</gene>
<evidence type="ECO:0000313" key="7">
    <source>
        <dbReference type="Proteomes" id="UP000189703"/>
    </source>
</evidence>
<keyword evidence="3 6" id="KW-0812">Transmembrane</keyword>